<keyword evidence="1" id="KW-0812">Transmembrane</keyword>
<evidence type="ECO:0000313" key="2">
    <source>
        <dbReference type="EMBL" id="GEC20401.1"/>
    </source>
</evidence>
<keyword evidence="1" id="KW-0472">Membrane</keyword>
<gene>
    <name evidence="2" type="ORF">PHY01_26840</name>
</gene>
<organism evidence="2 3">
    <name type="scientific">Pseudonocardia hydrocarbonoxydans</name>
    <dbReference type="NCBI Taxonomy" id="76726"/>
    <lineage>
        <taxon>Bacteria</taxon>
        <taxon>Bacillati</taxon>
        <taxon>Actinomycetota</taxon>
        <taxon>Actinomycetes</taxon>
        <taxon>Pseudonocardiales</taxon>
        <taxon>Pseudonocardiaceae</taxon>
        <taxon>Pseudonocardia</taxon>
    </lineage>
</organism>
<comment type="caution">
    <text evidence="2">The sequence shown here is derived from an EMBL/GenBank/DDBJ whole genome shotgun (WGS) entry which is preliminary data.</text>
</comment>
<feature type="transmembrane region" description="Helical" evidence="1">
    <location>
        <begin position="39"/>
        <end position="59"/>
    </location>
</feature>
<dbReference type="EMBL" id="BJNG01000018">
    <property type="protein sequence ID" value="GEC20401.1"/>
    <property type="molecule type" value="Genomic_DNA"/>
</dbReference>
<sequence>MAELQTRRRRPDPLTLVTGVLALVLSVFAFVGELPAIDPRWLLAGGAAVVGLVLLVGSLTNRRE</sequence>
<evidence type="ECO:0000313" key="3">
    <source>
        <dbReference type="Proteomes" id="UP000320338"/>
    </source>
</evidence>
<dbReference type="Proteomes" id="UP000320338">
    <property type="component" value="Unassembled WGS sequence"/>
</dbReference>
<reference evidence="2 3" key="1">
    <citation type="submission" date="2019-06" db="EMBL/GenBank/DDBJ databases">
        <title>Whole genome shotgun sequence of Pseudonocardia hydrocarbonoxydans NBRC 14498.</title>
        <authorList>
            <person name="Hosoyama A."/>
            <person name="Uohara A."/>
            <person name="Ohji S."/>
            <person name="Ichikawa N."/>
        </authorList>
    </citation>
    <scope>NUCLEOTIDE SEQUENCE [LARGE SCALE GENOMIC DNA]</scope>
    <source>
        <strain evidence="2 3">NBRC 14498</strain>
    </source>
</reference>
<name>A0A4Y3WQ43_9PSEU</name>
<evidence type="ECO:0000256" key="1">
    <source>
        <dbReference type="SAM" id="Phobius"/>
    </source>
</evidence>
<dbReference type="AlphaFoldDB" id="A0A4Y3WQ43"/>
<keyword evidence="3" id="KW-1185">Reference proteome</keyword>
<accession>A0A4Y3WQ43</accession>
<protein>
    <submittedName>
        <fullName evidence="2">Uncharacterized protein</fullName>
    </submittedName>
</protein>
<keyword evidence="1" id="KW-1133">Transmembrane helix</keyword>
<proteinExistence type="predicted"/>
<dbReference type="RefSeq" id="WP_141278945.1">
    <property type="nucleotide sequence ID" value="NZ_BAAARZ010000070.1"/>
</dbReference>